<proteinExistence type="predicted"/>
<evidence type="ECO:0000313" key="9">
    <source>
        <dbReference type="EMBL" id="KAH0754387.1"/>
    </source>
</evidence>
<sequence length="584" mass="68557">MAPAELKELKEKLKDLLDKGFIRPSVSPWGAPVLDQRKKDGYLRMCIDYYLRSGYHQLRVRESDLPKTAFRTRYGHYEFLVMYFGLTNALAAFMDLMNKMFKPYLVMFIIVFIDDILIYSRNEEDHVSHLRVVLQTLKDRELRFVEGFSSISSLLTKLTQKTVMFQWFEACEQSFQELKPRLTTAPVLTLPEGTQGFVVYCDTSRVGLGCVLMQNGKVISYASRQLKIHERNYPTHDLELDVVVFTLKIWRHYLYGVYVDVFTDHNSLQYVFSQKELNLIQRRWLELLKDYDMNILYHPGGKKELAKEGEVVVMNGIESSLVFEVKEKQDQDPILLELKAKVDELQERIIEEAYSSIYFIHPGSTKMYRDLREAYWWSSMKKGIAEFIAKCPNSQQDRGAQFTTQFWKSFQKGLSSKVNLSTVFHPQIDGQAERTIQNLEDMLRVCVIDFKGSWDNHLPLIEFAYDNNYHSSIQMTLYEALYWRRYRSPIGWFEVGEAGLIGPNLVHQAMEKVKTIQERLKTAQSRHKSYTDVRRKDLEFEVDDWVYLKVSPIEGVMRLCKKGKISPPVYWSLQDIQEDWKCSL</sequence>
<keyword evidence="10" id="KW-1185">Reference proteome</keyword>
<evidence type="ECO:0000256" key="7">
    <source>
        <dbReference type="SAM" id="Phobius"/>
    </source>
</evidence>
<dbReference type="InterPro" id="IPR001584">
    <property type="entry name" value="Integrase_cat-core"/>
</dbReference>
<feature type="transmembrane region" description="Helical" evidence="7">
    <location>
        <begin position="74"/>
        <end position="94"/>
    </location>
</feature>
<dbReference type="InterPro" id="IPR012337">
    <property type="entry name" value="RNaseH-like_sf"/>
</dbReference>
<dbReference type="PANTHER" id="PTHR37984">
    <property type="entry name" value="PROTEIN CBG26694"/>
    <property type="match status" value="1"/>
</dbReference>
<gene>
    <name evidence="9" type="ORF">KY290_024657</name>
</gene>
<evidence type="ECO:0000256" key="6">
    <source>
        <dbReference type="ARBA" id="ARBA00022918"/>
    </source>
</evidence>
<keyword evidence="2" id="KW-0548">Nucleotidyltransferase</keyword>
<dbReference type="InterPro" id="IPR036397">
    <property type="entry name" value="RNaseH_sf"/>
</dbReference>
<keyword evidence="5" id="KW-0378">Hydrolase</keyword>
<evidence type="ECO:0000256" key="2">
    <source>
        <dbReference type="ARBA" id="ARBA00022695"/>
    </source>
</evidence>
<dbReference type="InterPro" id="IPR043502">
    <property type="entry name" value="DNA/RNA_pol_sf"/>
</dbReference>
<dbReference type="Proteomes" id="UP000826656">
    <property type="component" value="Unassembled WGS sequence"/>
</dbReference>
<evidence type="ECO:0000256" key="5">
    <source>
        <dbReference type="ARBA" id="ARBA00022801"/>
    </source>
</evidence>
<evidence type="ECO:0000256" key="1">
    <source>
        <dbReference type="ARBA" id="ARBA00022679"/>
    </source>
</evidence>
<dbReference type="InterPro" id="IPR050951">
    <property type="entry name" value="Retrovirus_Pol_polyprotein"/>
</dbReference>
<protein>
    <recommendedName>
        <fullName evidence="8">Integrase catalytic domain-containing protein</fullName>
    </recommendedName>
</protein>
<keyword evidence="4" id="KW-0255">Endonuclease</keyword>
<reference evidence="9 10" key="1">
    <citation type="journal article" date="2021" name="bioRxiv">
        <title>Chromosome-scale and haplotype-resolved genome assembly of a tetraploid potato cultivar.</title>
        <authorList>
            <person name="Sun H."/>
            <person name="Jiao W.-B."/>
            <person name="Krause K."/>
            <person name="Campoy J.A."/>
            <person name="Goel M."/>
            <person name="Folz-Donahue K."/>
            <person name="Kukat C."/>
            <person name="Huettel B."/>
            <person name="Schneeberger K."/>
        </authorList>
    </citation>
    <scope>NUCLEOTIDE SEQUENCE [LARGE SCALE GENOMIC DNA]</scope>
    <source>
        <strain evidence="9">SolTubOtavaFocal</strain>
        <tissue evidence="9">Leaves</tissue>
    </source>
</reference>
<accession>A0ABQ7UTA8</accession>
<dbReference type="EMBL" id="JAIVGD010000018">
    <property type="protein sequence ID" value="KAH0754387.1"/>
    <property type="molecule type" value="Genomic_DNA"/>
</dbReference>
<keyword evidence="6" id="KW-0695">RNA-directed DNA polymerase</keyword>
<dbReference type="InterPro" id="IPR041588">
    <property type="entry name" value="Integrase_H2C2"/>
</dbReference>
<dbReference type="CDD" id="cd09274">
    <property type="entry name" value="RNase_HI_RT_Ty3"/>
    <property type="match status" value="1"/>
</dbReference>
<dbReference type="Pfam" id="PF00078">
    <property type="entry name" value="RVT_1"/>
    <property type="match status" value="1"/>
</dbReference>
<dbReference type="Pfam" id="PF17921">
    <property type="entry name" value="Integrase_H2C2"/>
    <property type="match status" value="1"/>
</dbReference>
<dbReference type="Gene3D" id="3.30.420.10">
    <property type="entry name" value="Ribonuclease H-like superfamily/Ribonuclease H"/>
    <property type="match status" value="1"/>
</dbReference>
<dbReference type="PROSITE" id="PS50994">
    <property type="entry name" value="INTEGRASE"/>
    <property type="match status" value="1"/>
</dbReference>
<dbReference type="SUPFAM" id="SSF56672">
    <property type="entry name" value="DNA/RNA polymerases"/>
    <property type="match status" value="1"/>
</dbReference>
<keyword evidence="7" id="KW-0812">Transmembrane</keyword>
<keyword evidence="7" id="KW-1133">Transmembrane helix</keyword>
<keyword evidence="7" id="KW-0472">Membrane</keyword>
<dbReference type="InterPro" id="IPR000477">
    <property type="entry name" value="RT_dom"/>
</dbReference>
<dbReference type="Gene3D" id="3.10.10.10">
    <property type="entry name" value="HIV Type 1 Reverse Transcriptase, subunit A, domain 1"/>
    <property type="match status" value="2"/>
</dbReference>
<dbReference type="SUPFAM" id="SSF53098">
    <property type="entry name" value="Ribonuclease H-like"/>
    <property type="match status" value="1"/>
</dbReference>
<dbReference type="PANTHER" id="PTHR37984:SF5">
    <property type="entry name" value="PROTEIN NYNRIN-LIKE"/>
    <property type="match status" value="1"/>
</dbReference>
<evidence type="ECO:0000259" key="8">
    <source>
        <dbReference type="PROSITE" id="PS50994"/>
    </source>
</evidence>
<keyword evidence="3" id="KW-0540">Nuclease</keyword>
<evidence type="ECO:0000313" key="10">
    <source>
        <dbReference type="Proteomes" id="UP000826656"/>
    </source>
</evidence>
<comment type="caution">
    <text evidence="9">The sequence shown here is derived from an EMBL/GenBank/DDBJ whole genome shotgun (WGS) entry which is preliminary data.</text>
</comment>
<feature type="domain" description="Integrase catalytic" evidence="8">
    <location>
        <begin position="397"/>
        <end position="485"/>
    </location>
</feature>
<name>A0ABQ7UTA8_SOLTU</name>
<dbReference type="Gene3D" id="3.30.70.270">
    <property type="match status" value="1"/>
</dbReference>
<dbReference type="InterPro" id="IPR041373">
    <property type="entry name" value="RT_RNaseH"/>
</dbReference>
<dbReference type="CDD" id="cd01647">
    <property type="entry name" value="RT_LTR"/>
    <property type="match status" value="1"/>
</dbReference>
<evidence type="ECO:0000256" key="4">
    <source>
        <dbReference type="ARBA" id="ARBA00022759"/>
    </source>
</evidence>
<organism evidence="9 10">
    <name type="scientific">Solanum tuberosum</name>
    <name type="common">Potato</name>
    <dbReference type="NCBI Taxonomy" id="4113"/>
    <lineage>
        <taxon>Eukaryota</taxon>
        <taxon>Viridiplantae</taxon>
        <taxon>Streptophyta</taxon>
        <taxon>Embryophyta</taxon>
        <taxon>Tracheophyta</taxon>
        <taxon>Spermatophyta</taxon>
        <taxon>Magnoliopsida</taxon>
        <taxon>eudicotyledons</taxon>
        <taxon>Gunneridae</taxon>
        <taxon>Pentapetalae</taxon>
        <taxon>asterids</taxon>
        <taxon>lamiids</taxon>
        <taxon>Solanales</taxon>
        <taxon>Solanaceae</taxon>
        <taxon>Solanoideae</taxon>
        <taxon>Solaneae</taxon>
        <taxon>Solanum</taxon>
    </lineage>
</organism>
<evidence type="ECO:0000256" key="3">
    <source>
        <dbReference type="ARBA" id="ARBA00022722"/>
    </source>
</evidence>
<dbReference type="Pfam" id="PF17917">
    <property type="entry name" value="RT_RNaseH"/>
    <property type="match status" value="1"/>
</dbReference>
<dbReference type="InterPro" id="IPR043128">
    <property type="entry name" value="Rev_trsase/Diguanyl_cyclase"/>
</dbReference>
<keyword evidence="1" id="KW-0808">Transferase</keyword>